<dbReference type="InterPro" id="IPR019012">
    <property type="entry name" value="RNA_cap_Gua-N2-MeTrfase"/>
</dbReference>
<dbReference type="OrthoDB" id="194443at2759"/>
<gene>
    <name evidence="8" type="ORF">FRX48_02753</name>
</gene>
<dbReference type="Pfam" id="PF09445">
    <property type="entry name" value="Methyltransf_15"/>
    <property type="match status" value="1"/>
</dbReference>
<evidence type="ECO:0000313" key="8">
    <source>
        <dbReference type="EMBL" id="KAA6413010.1"/>
    </source>
</evidence>
<proteinExistence type="inferred from homology"/>
<dbReference type="CDD" id="cd02440">
    <property type="entry name" value="AdoMet_MTases"/>
    <property type="match status" value="1"/>
</dbReference>
<dbReference type="PANTHER" id="PTHR14741:SF32">
    <property type="entry name" value="TRIMETHYLGUANOSINE SYNTHASE"/>
    <property type="match status" value="1"/>
</dbReference>
<dbReference type="PANTHER" id="PTHR14741">
    <property type="entry name" value="S-ADENOSYLMETHIONINE-DEPENDENT METHYLTRANSFERASE RELATED"/>
    <property type="match status" value="1"/>
</dbReference>
<dbReference type="SUPFAM" id="SSF53335">
    <property type="entry name" value="S-adenosyl-L-methionine-dependent methyltransferases"/>
    <property type="match status" value="1"/>
</dbReference>
<comment type="catalytic activity">
    <reaction evidence="4">
        <text>a 5'-end (N(7)-methyl 5'-triphosphoguanosine)-ribonucleoside in snoRNA + S-adenosyl-L-methionine = a 5'-end (N(2),N(7)-dimethyl 5'-triphosphoguanosine)-ribonucleoside in snoRNA + S-adenosyl-L-homocysteine + H(+)</text>
        <dbReference type="Rhea" id="RHEA:78475"/>
        <dbReference type="Rhea" id="RHEA-COMP:19086"/>
        <dbReference type="Rhea" id="RHEA-COMP:19088"/>
        <dbReference type="ChEBI" id="CHEBI:15378"/>
        <dbReference type="ChEBI" id="CHEBI:57856"/>
        <dbReference type="ChEBI" id="CHEBI:59789"/>
        <dbReference type="ChEBI" id="CHEBI:156461"/>
        <dbReference type="ChEBI" id="CHEBI:172880"/>
    </reaction>
    <physiologicalReaction direction="left-to-right" evidence="4">
        <dbReference type="Rhea" id="RHEA:78476"/>
    </physiologicalReaction>
</comment>
<evidence type="ECO:0000256" key="6">
    <source>
        <dbReference type="ARBA" id="ARBA00049075"/>
    </source>
</evidence>
<evidence type="ECO:0000313" key="9">
    <source>
        <dbReference type="Proteomes" id="UP000324767"/>
    </source>
</evidence>
<keyword evidence="8" id="KW-0489">Methyltransferase</keyword>
<accession>A0A5M8PTR2</accession>
<comment type="catalytic activity">
    <reaction evidence="3">
        <text>a 5'-end (N(2),N(7)-dimethyl 5'-triphosphoguanosine)-ribonucleoside in snoRNA + S-adenosyl-L-methionine = a 5'-end (N(2),N(2),N(7)-trimethyl 5'-triphosphoguanosine)-ribonucleoside in snoRNA + S-adenosyl-L-homocysteine + H(+)</text>
        <dbReference type="Rhea" id="RHEA:78507"/>
        <dbReference type="Rhea" id="RHEA-COMP:19088"/>
        <dbReference type="Rhea" id="RHEA-COMP:19090"/>
        <dbReference type="ChEBI" id="CHEBI:15378"/>
        <dbReference type="ChEBI" id="CHEBI:57856"/>
        <dbReference type="ChEBI" id="CHEBI:59789"/>
        <dbReference type="ChEBI" id="CHEBI:167623"/>
        <dbReference type="ChEBI" id="CHEBI:172880"/>
    </reaction>
    <physiologicalReaction direction="left-to-right" evidence="3">
        <dbReference type="Rhea" id="RHEA:78508"/>
    </physiologicalReaction>
</comment>
<evidence type="ECO:0000256" key="2">
    <source>
        <dbReference type="ARBA" id="ARBA00025783"/>
    </source>
</evidence>
<protein>
    <recommendedName>
        <fullName evidence="1">Trimethylguanosine synthase</fullName>
    </recommendedName>
    <alternativeName>
        <fullName evidence="7">Cap-specific guanine-N(2) methyltransferase</fullName>
    </alternativeName>
</protein>
<keyword evidence="8" id="KW-0808">Transferase</keyword>
<comment type="similarity">
    <text evidence="2">Belongs to the methyltransferase superfamily. Trimethylguanosine synthase family.</text>
</comment>
<dbReference type="EMBL" id="VXIT01000004">
    <property type="protein sequence ID" value="KAA6413010.1"/>
    <property type="molecule type" value="Genomic_DNA"/>
</dbReference>
<evidence type="ECO:0000256" key="7">
    <source>
        <dbReference type="ARBA" id="ARBA00049790"/>
    </source>
</evidence>
<comment type="catalytic activity">
    <reaction evidence="5">
        <text>a 5'-end (N(2),N(7)-dimethyl 5'-triphosphoguanosine)-ribonucleoside in snRNA + S-adenosyl-L-methionine = a 5'-end (N(2),N(2),N(7)-trimethyl 5'-triphosphoguanosine)-ribonucleoside in snRNA + S-adenosyl-L-homocysteine + H(+)</text>
        <dbReference type="Rhea" id="RHEA:78479"/>
        <dbReference type="Rhea" id="RHEA-COMP:19087"/>
        <dbReference type="Rhea" id="RHEA-COMP:19089"/>
        <dbReference type="ChEBI" id="CHEBI:15378"/>
        <dbReference type="ChEBI" id="CHEBI:57856"/>
        <dbReference type="ChEBI" id="CHEBI:59789"/>
        <dbReference type="ChEBI" id="CHEBI:167623"/>
        <dbReference type="ChEBI" id="CHEBI:172880"/>
    </reaction>
    <physiologicalReaction direction="left-to-right" evidence="5">
        <dbReference type="Rhea" id="RHEA:78480"/>
    </physiologicalReaction>
</comment>
<dbReference type="Gene3D" id="3.40.50.150">
    <property type="entry name" value="Vaccinia Virus protein VP39"/>
    <property type="match status" value="1"/>
</dbReference>
<comment type="catalytic activity">
    <reaction evidence="6">
        <text>a 5'-end (N(7)-methyl 5'-triphosphoguanosine)-ribonucleoside in snRNA + S-adenosyl-L-methionine = a 5'-end (N(2),N(7)-dimethyl 5'-triphosphoguanosine)-ribonucleoside in snRNA + S-adenosyl-L-homocysteine + H(+)</text>
        <dbReference type="Rhea" id="RHEA:78471"/>
        <dbReference type="Rhea" id="RHEA-COMP:19085"/>
        <dbReference type="Rhea" id="RHEA-COMP:19087"/>
        <dbReference type="ChEBI" id="CHEBI:15378"/>
        <dbReference type="ChEBI" id="CHEBI:57856"/>
        <dbReference type="ChEBI" id="CHEBI:59789"/>
        <dbReference type="ChEBI" id="CHEBI:156461"/>
        <dbReference type="ChEBI" id="CHEBI:172880"/>
    </reaction>
    <physiologicalReaction direction="left-to-right" evidence="6">
        <dbReference type="Rhea" id="RHEA:78472"/>
    </physiologicalReaction>
</comment>
<dbReference type="Proteomes" id="UP000324767">
    <property type="component" value="Unassembled WGS sequence"/>
</dbReference>
<dbReference type="FunFam" id="3.40.50.150:FF:000270">
    <property type="entry name" value="RNA methylase family protein"/>
    <property type="match status" value="1"/>
</dbReference>
<reference evidence="8 9" key="1">
    <citation type="submission" date="2019-09" db="EMBL/GenBank/DDBJ databases">
        <title>The hologenome of the rock-dwelling lichen Lasallia pustulata.</title>
        <authorList>
            <person name="Greshake Tzovaras B."/>
            <person name="Segers F."/>
            <person name="Bicker A."/>
            <person name="Dal Grande F."/>
            <person name="Otte J."/>
            <person name="Hankeln T."/>
            <person name="Schmitt I."/>
            <person name="Ebersberger I."/>
        </authorList>
    </citation>
    <scope>NUCLEOTIDE SEQUENCE [LARGE SCALE GENOMIC DNA]</scope>
    <source>
        <strain evidence="8">A1-1</strain>
    </source>
</reference>
<organism evidence="8 9">
    <name type="scientific">Lasallia pustulata</name>
    <dbReference type="NCBI Taxonomy" id="136370"/>
    <lineage>
        <taxon>Eukaryota</taxon>
        <taxon>Fungi</taxon>
        <taxon>Dikarya</taxon>
        <taxon>Ascomycota</taxon>
        <taxon>Pezizomycotina</taxon>
        <taxon>Lecanoromycetes</taxon>
        <taxon>OSLEUM clade</taxon>
        <taxon>Umbilicariomycetidae</taxon>
        <taxon>Umbilicariales</taxon>
        <taxon>Umbilicariaceae</taxon>
        <taxon>Lasallia</taxon>
    </lineage>
</organism>
<dbReference type="AlphaFoldDB" id="A0A5M8PTR2"/>
<dbReference type="GO" id="GO:0005634">
    <property type="term" value="C:nucleus"/>
    <property type="evidence" value="ECO:0007669"/>
    <property type="project" value="TreeGrafter"/>
</dbReference>
<evidence type="ECO:0000256" key="4">
    <source>
        <dbReference type="ARBA" id="ARBA00048740"/>
    </source>
</evidence>
<evidence type="ECO:0000256" key="5">
    <source>
        <dbReference type="ARBA" id="ARBA00048763"/>
    </source>
</evidence>
<dbReference type="InterPro" id="IPR029063">
    <property type="entry name" value="SAM-dependent_MTases_sf"/>
</dbReference>
<comment type="caution">
    <text evidence="8">The sequence shown here is derived from an EMBL/GenBank/DDBJ whole genome shotgun (WGS) entry which is preliminary data.</text>
</comment>
<evidence type="ECO:0000256" key="3">
    <source>
        <dbReference type="ARBA" id="ARBA00047418"/>
    </source>
</evidence>
<evidence type="ECO:0000256" key="1">
    <source>
        <dbReference type="ARBA" id="ARBA00018517"/>
    </source>
</evidence>
<dbReference type="GO" id="GO:0071164">
    <property type="term" value="F:RNA cap trimethylguanosine synthase activity"/>
    <property type="evidence" value="ECO:0007669"/>
    <property type="project" value="TreeGrafter"/>
</dbReference>
<sequence>MGKNRRRASEAPAELPEGCHHYEDLADVPWDIQKYYHQRYKIFSRYDEGILMTDEAWFGVTPEPVANKVAQHITEAAPAEKRIIIDAFAGAGGNAIAFASSGRWKRVYAIEKDPQVLACAKHNAEVYGVGDKISWYEGDCFSIIEKELADIGKYSVVFASPPWGGQAYRTDSVFNLSNMQPYSLSDILHPFQRLIGDVVLYLPRTSDLRQLATFAVNDQKVTVIHYCMEGASKALCAYFGGFQLR</sequence>
<name>A0A5M8PTR2_9LECA</name>